<evidence type="ECO:0000259" key="12">
    <source>
        <dbReference type="PROSITE" id="PS50113"/>
    </source>
</evidence>
<evidence type="ECO:0000256" key="3">
    <source>
        <dbReference type="ARBA" id="ARBA00022553"/>
    </source>
</evidence>
<evidence type="ECO:0000256" key="4">
    <source>
        <dbReference type="ARBA" id="ARBA00022679"/>
    </source>
</evidence>
<dbReference type="GO" id="GO:0000155">
    <property type="term" value="F:phosphorelay sensor kinase activity"/>
    <property type="evidence" value="ECO:0007669"/>
    <property type="project" value="InterPro"/>
</dbReference>
<feature type="domain" description="PAC" evidence="12">
    <location>
        <begin position="213"/>
        <end position="265"/>
    </location>
</feature>
<organism evidence="13 14">
    <name type="scientific">Tolypothrix bouteillei VB521301</name>
    <dbReference type="NCBI Taxonomy" id="1479485"/>
    <lineage>
        <taxon>Bacteria</taxon>
        <taxon>Bacillati</taxon>
        <taxon>Cyanobacteriota</taxon>
        <taxon>Cyanophyceae</taxon>
        <taxon>Nostocales</taxon>
        <taxon>Tolypothrichaceae</taxon>
        <taxon>Tolypothrix</taxon>
    </lineage>
</organism>
<dbReference type="CDD" id="cd00082">
    <property type="entry name" value="HisKA"/>
    <property type="match status" value="1"/>
</dbReference>
<sequence length="659" mass="74884">MCNCKELEKINQQLILALEAANMGLWDWDLLTNRVIWSIGHERLFGLSPGTFLGTYNAVMDCIHPDDLEKLTLASHQACSLGHDFHEEFRVIWSDGSVHWMESKGKCLYNDKAQAVRMLGTVMEITERKLAELALKESEERFHYFAENIEDVFWIANATHSQVLYVSPAYEKIWERQSESLYTNHQEWVESIHPEERESIRAVFYNKIFEGDMDREYRIVLPNGRIRWIRDRGYTIKDEFGKIQYLVGIAQDISDLKQAKVSLQQLNEELDMRVQQRTYELETSQATLQQLYQQLQAELDERQRVEIALRRSENLFRSLCEFAPVGIFKTDPQGKNIYSNPCCQAIGGFTLEEGLGHGWIEFIHPEDIDIIAEWKKTIAGSREFSCKFRALHRDGTIRFCHMKSVPIISELGELIGHVGTVEDITEARAIEKIKNEFISIVSHELRTPLASIRGSLGLLAAGVFNNQPEIAQQMLAIATSDTERLVRLVNDILDLERLESNKVILVKQQCDAGALMQQSVETLQSLAVENNITLSSLPTSIEIWADPDQILQTLINLVSNAIKFSPPNSQVILSAEDLPDCVLFKVQDWGRGIPLDKLEAIFGRFQQVDASDSRQKGGTGLGLAICRGIIQQHGGKIWAESVLGKGSVFYFTVPKLSQN</sequence>
<keyword evidence="14" id="KW-1185">Reference proteome</keyword>
<dbReference type="InterPro" id="IPR000014">
    <property type="entry name" value="PAS"/>
</dbReference>
<keyword evidence="5" id="KW-0418">Kinase</keyword>
<evidence type="ECO:0000259" key="11">
    <source>
        <dbReference type="PROSITE" id="PS50112"/>
    </source>
</evidence>
<protein>
    <recommendedName>
        <fullName evidence="2">histidine kinase</fullName>
        <ecNumber evidence="2">2.7.13.3</ecNumber>
    </recommendedName>
</protein>
<dbReference type="Gene3D" id="2.10.70.100">
    <property type="match status" value="1"/>
</dbReference>
<dbReference type="SMART" id="SM00387">
    <property type="entry name" value="HATPase_c"/>
    <property type="match status" value="1"/>
</dbReference>
<dbReference type="Pfam" id="PF08447">
    <property type="entry name" value="PAS_3"/>
    <property type="match status" value="3"/>
</dbReference>
<evidence type="ECO:0000313" key="13">
    <source>
        <dbReference type="EMBL" id="KAF3884711.1"/>
    </source>
</evidence>
<evidence type="ECO:0000256" key="1">
    <source>
        <dbReference type="ARBA" id="ARBA00000085"/>
    </source>
</evidence>
<dbReference type="SMART" id="SM00388">
    <property type="entry name" value="HisKA"/>
    <property type="match status" value="1"/>
</dbReference>
<dbReference type="PROSITE" id="PS50109">
    <property type="entry name" value="HIS_KIN"/>
    <property type="match status" value="1"/>
</dbReference>
<gene>
    <name evidence="13" type="ORF">DA73_0400003895</name>
</gene>
<feature type="domain" description="Histidine kinase" evidence="10">
    <location>
        <begin position="440"/>
        <end position="657"/>
    </location>
</feature>
<dbReference type="SUPFAM" id="SSF55785">
    <property type="entry name" value="PYP-like sensor domain (PAS domain)"/>
    <property type="match status" value="3"/>
</dbReference>
<dbReference type="FunFam" id="1.10.287.130:FF:000001">
    <property type="entry name" value="Two-component sensor histidine kinase"/>
    <property type="match status" value="1"/>
</dbReference>
<dbReference type="InterPro" id="IPR003661">
    <property type="entry name" value="HisK_dim/P_dom"/>
</dbReference>
<keyword evidence="9" id="KW-0175">Coiled coil</keyword>
<feature type="domain" description="PAS" evidence="11">
    <location>
        <begin position="10"/>
        <end position="71"/>
    </location>
</feature>
<dbReference type="InterPro" id="IPR001610">
    <property type="entry name" value="PAC"/>
</dbReference>
<keyword evidence="4" id="KW-0808">Transferase</keyword>
<proteinExistence type="predicted"/>
<dbReference type="InterPro" id="IPR036097">
    <property type="entry name" value="HisK_dim/P_sf"/>
</dbReference>
<evidence type="ECO:0000256" key="7">
    <source>
        <dbReference type="ARBA" id="ARBA00023136"/>
    </source>
</evidence>
<dbReference type="RefSeq" id="WP_167844618.1">
    <property type="nucleotide sequence ID" value="NZ_JHEG04000001.1"/>
</dbReference>
<dbReference type="Proteomes" id="UP000029738">
    <property type="component" value="Unassembled WGS sequence"/>
</dbReference>
<feature type="domain" description="PAC" evidence="12">
    <location>
        <begin position="384"/>
        <end position="436"/>
    </location>
</feature>
<comment type="caution">
    <text evidence="13">The sequence shown here is derived from an EMBL/GenBank/DDBJ whole genome shotgun (WGS) entry which is preliminary data.</text>
</comment>
<dbReference type="SUPFAM" id="SSF47384">
    <property type="entry name" value="Homodimeric domain of signal transducing histidine kinase"/>
    <property type="match status" value="1"/>
</dbReference>
<dbReference type="InterPro" id="IPR052162">
    <property type="entry name" value="Sensor_kinase/Photoreceptor"/>
</dbReference>
<dbReference type="SUPFAM" id="SSF55874">
    <property type="entry name" value="ATPase domain of HSP90 chaperone/DNA topoisomerase II/histidine kinase"/>
    <property type="match status" value="1"/>
</dbReference>
<feature type="domain" description="PAS" evidence="11">
    <location>
        <begin position="138"/>
        <end position="212"/>
    </location>
</feature>
<comment type="function">
    <text evidence="8">Photoreceptor which exists in two forms that are reversibly interconvertible by light: the R form that absorbs maximally in the red region of the spectrum and the FR form that absorbs maximally in the far-red region.</text>
</comment>
<dbReference type="PANTHER" id="PTHR43304">
    <property type="entry name" value="PHYTOCHROME-LIKE PROTEIN CPH1"/>
    <property type="match status" value="1"/>
</dbReference>
<dbReference type="InterPro" id="IPR036890">
    <property type="entry name" value="HATPase_C_sf"/>
</dbReference>
<evidence type="ECO:0000256" key="2">
    <source>
        <dbReference type="ARBA" id="ARBA00012438"/>
    </source>
</evidence>
<dbReference type="SMART" id="SM00091">
    <property type="entry name" value="PAS"/>
    <property type="match status" value="3"/>
</dbReference>
<evidence type="ECO:0000256" key="8">
    <source>
        <dbReference type="ARBA" id="ARBA00055745"/>
    </source>
</evidence>
<dbReference type="Gene3D" id="1.10.287.130">
    <property type="match status" value="1"/>
</dbReference>
<feature type="coiled-coil region" evidence="9">
    <location>
        <begin position="249"/>
        <end position="315"/>
    </location>
</feature>
<dbReference type="Gene3D" id="3.30.565.10">
    <property type="entry name" value="Histidine kinase-like ATPase, C-terminal domain"/>
    <property type="match status" value="1"/>
</dbReference>
<dbReference type="InterPro" id="IPR013655">
    <property type="entry name" value="PAS_fold_3"/>
</dbReference>
<evidence type="ECO:0000256" key="6">
    <source>
        <dbReference type="ARBA" id="ARBA00023012"/>
    </source>
</evidence>
<dbReference type="InterPro" id="IPR005467">
    <property type="entry name" value="His_kinase_dom"/>
</dbReference>
<keyword evidence="6" id="KW-0902">Two-component regulatory system</keyword>
<dbReference type="InterPro" id="IPR035965">
    <property type="entry name" value="PAS-like_dom_sf"/>
</dbReference>
<dbReference type="AlphaFoldDB" id="A0A8S9SWG7"/>
<keyword evidence="7" id="KW-0472">Membrane</keyword>
<name>A0A8S9SWG7_9CYAN</name>
<dbReference type="NCBIfam" id="TIGR00229">
    <property type="entry name" value="sensory_box"/>
    <property type="match status" value="3"/>
</dbReference>
<dbReference type="PRINTS" id="PR00344">
    <property type="entry name" value="BCTRLSENSOR"/>
</dbReference>
<feature type="domain" description="PAS" evidence="11">
    <location>
        <begin position="312"/>
        <end position="373"/>
    </location>
</feature>
<reference evidence="13" key="1">
    <citation type="journal article" date="2015" name="Genome Announc.">
        <title>Draft Genome Sequence of Tolypothrix boutellei Strain VB521301.</title>
        <authorList>
            <person name="Chandrababunaidu M.M."/>
            <person name="Singh D."/>
            <person name="Sen D."/>
            <person name="Bhan S."/>
            <person name="Das S."/>
            <person name="Gupta A."/>
            <person name="Adhikary S.P."/>
            <person name="Tripathy S."/>
        </authorList>
    </citation>
    <scope>NUCLEOTIDE SEQUENCE</scope>
    <source>
        <strain evidence="13">VB521301</strain>
    </source>
</reference>
<evidence type="ECO:0000256" key="5">
    <source>
        <dbReference type="ARBA" id="ARBA00022777"/>
    </source>
</evidence>
<dbReference type="EC" id="2.7.13.3" evidence="2"/>
<dbReference type="PROSITE" id="PS50113">
    <property type="entry name" value="PAC"/>
    <property type="match status" value="3"/>
</dbReference>
<dbReference type="Gene3D" id="3.30.450.20">
    <property type="entry name" value="PAS domain"/>
    <property type="match status" value="3"/>
</dbReference>
<evidence type="ECO:0000259" key="10">
    <source>
        <dbReference type="PROSITE" id="PS50109"/>
    </source>
</evidence>
<dbReference type="InterPro" id="IPR000700">
    <property type="entry name" value="PAS-assoc_C"/>
</dbReference>
<dbReference type="PROSITE" id="PS50112">
    <property type="entry name" value="PAS"/>
    <property type="match status" value="3"/>
</dbReference>
<evidence type="ECO:0000256" key="9">
    <source>
        <dbReference type="SAM" id="Coils"/>
    </source>
</evidence>
<dbReference type="CDD" id="cd00130">
    <property type="entry name" value="PAS"/>
    <property type="match status" value="3"/>
</dbReference>
<dbReference type="InterPro" id="IPR003594">
    <property type="entry name" value="HATPase_dom"/>
</dbReference>
<dbReference type="EMBL" id="JHEG04000001">
    <property type="protein sequence ID" value="KAF3884711.1"/>
    <property type="molecule type" value="Genomic_DNA"/>
</dbReference>
<dbReference type="SMART" id="SM00086">
    <property type="entry name" value="PAC"/>
    <property type="match status" value="3"/>
</dbReference>
<dbReference type="CDD" id="cd16922">
    <property type="entry name" value="HATPase_EvgS-ArcB-TorS-like"/>
    <property type="match status" value="1"/>
</dbReference>
<dbReference type="PANTHER" id="PTHR43304:SF1">
    <property type="entry name" value="PAC DOMAIN-CONTAINING PROTEIN"/>
    <property type="match status" value="1"/>
</dbReference>
<keyword evidence="3" id="KW-0597">Phosphoprotein</keyword>
<evidence type="ECO:0000313" key="14">
    <source>
        <dbReference type="Proteomes" id="UP000029738"/>
    </source>
</evidence>
<dbReference type="FunFam" id="3.30.565.10:FF:000006">
    <property type="entry name" value="Sensor histidine kinase WalK"/>
    <property type="match status" value="1"/>
</dbReference>
<reference evidence="13" key="2">
    <citation type="submission" date="2019-11" db="EMBL/GenBank/DDBJ databases">
        <title>Improved Assembly of Tolypothrix boutellei genome.</title>
        <authorList>
            <person name="Sarangi A.N."/>
            <person name="Mukherjee M."/>
            <person name="Ghosh S."/>
            <person name="Singh D."/>
            <person name="Das A."/>
            <person name="Kant S."/>
            <person name="Prusty A."/>
            <person name="Tripathy S."/>
        </authorList>
    </citation>
    <scope>NUCLEOTIDE SEQUENCE</scope>
    <source>
        <strain evidence="13">VB521301</strain>
    </source>
</reference>
<accession>A0A8S9SWG7</accession>
<dbReference type="InterPro" id="IPR004358">
    <property type="entry name" value="Sig_transdc_His_kin-like_C"/>
</dbReference>
<comment type="catalytic activity">
    <reaction evidence="1">
        <text>ATP + protein L-histidine = ADP + protein N-phospho-L-histidine.</text>
        <dbReference type="EC" id="2.7.13.3"/>
    </reaction>
</comment>
<dbReference type="Pfam" id="PF00512">
    <property type="entry name" value="HisKA"/>
    <property type="match status" value="1"/>
</dbReference>
<dbReference type="Pfam" id="PF02518">
    <property type="entry name" value="HATPase_c"/>
    <property type="match status" value="1"/>
</dbReference>
<feature type="domain" description="PAC" evidence="12">
    <location>
        <begin position="85"/>
        <end position="137"/>
    </location>
</feature>